<name>A0A3D8T4D4_9EURO</name>
<evidence type="ECO:0000256" key="1">
    <source>
        <dbReference type="SAM" id="Coils"/>
    </source>
</evidence>
<sequence length="282" mass="31251">MLASRGRPRAVFQFESRRSERGPTPGRRRSDRLQPIRRDGMYKEKTLDDVKGFDEESETTDEETTDDDSSGCDDDDETVAEGTSQPADPRKLSAGSPTALKRPAIAPPTTSPRENKRAVIDGDTSGRATEPNATPRSTQLRPIPRPARHAAEGDSSGYQGTTKTVPLKPPGRSAPRKSLGDDFQLDVNMYVIGHVQKVKRLEEKLERALAKNTELQYQLNAVRTQRDERSEALARRVSELTKEKTMMDEKAQKVEAFFDALKQLDTTGGFADMMQQASSAQG</sequence>
<dbReference type="Proteomes" id="UP000256690">
    <property type="component" value="Unassembled WGS sequence"/>
</dbReference>
<feature type="compositionally biased region" description="Polar residues" evidence="2">
    <location>
        <begin position="131"/>
        <end position="140"/>
    </location>
</feature>
<proteinExistence type="predicted"/>
<feature type="compositionally biased region" description="Basic and acidic residues" evidence="2">
    <location>
        <begin position="31"/>
        <end position="54"/>
    </location>
</feature>
<comment type="caution">
    <text evidence="3">The sequence shown here is derived from an EMBL/GenBank/DDBJ whole genome shotgun (WGS) entry which is preliminary data.</text>
</comment>
<dbReference type="AlphaFoldDB" id="A0A3D8T4D4"/>
<reference evidence="3 4" key="1">
    <citation type="journal article" date="2018" name="IMA Fungus">
        <title>IMA Genome-F 9: Draft genome sequence of Annulohypoxylon stygium, Aspergillus mulundensis, Berkeleyomyces basicola (syn. Thielaviopsis basicola), Ceratocystis smalleyi, two Cercospora beticola strains, Coleophoma cylindrospora, Fusarium fracticaudum, Phialophora cf. hyalina, and Morchella septimelata.</title>
        <authorList>
            <person name="Wingfield B.D."/>
            <person name="Bills G.F."/>
            <person name="Dong Y."/>
            <person name="Huang W."/>
            <person name="Nel W.J."/>
            <person name="Swalarsk-Parry B.S."/>
            <person name="Vaghefi N."/>
            <person name="Wilken P.M."/>
            <person name="An Z."/>
            <person name="de Beer Z.W."/>
            <person name="De Vos L."/>
            <person name="Chen L."/>
            <person name="Duong T.A."/>
            <person name="Gao Y."/>
            <person name="Hammerbacher A."/>
            <person name="Kikkert J.R."/>
            <person name="Li Y."/>
            <person name="Li H."/>
            <person name="Li K."/>
            <person name="Li Q."/>
            <person name="Liu X."/>
            <person name="Ma X."/>
            <person name="Naidoo K."/>
            <person name="Pethybridge S.J."/>
            <person name="Sun J."/>
            <person name="Steenkamp E.T."/>
            <person name="van der Nest M.A."/>
            <person name="van Wyk S."/>
            <person name="Wingfield M.J."/>
            <person name="Xiong C."/>
            <person name="Yue Q."/>
            <person name="Zhang X."/>
        </authorList>
    </citation>
    <scope>NUCLEOTIDE SEQUENCE [LARGE SCALE GENOMIC DNA]</scope>
    <source>
        <strain evidence="3 4">DSM 5745</strain>
    </source>
</reference>
<dbReference type="GeneID" id="38111114"/>
<accession>A0A3D8T4D4</accession>
<evidence type="ECO:0000313" key="4">
    <source>
        <dbReference type="Proteomes" id="UP000256690"/>
    </source>
</evidence>
<keyword evidence="1" id="KW-0175">Coiled coil</keyword>
<organism evidence="3 4">
    <name type="scientific">Aspergillus mulundensis</name>
    <dbReference type="NCBI Taxonomy" id="1810919"/>
    <lineage>
        <taxon>Eukaryota</taxon>
        <taxon>Fungi</taxon>
        <taxon>Dikarya</taxon>
        <taxon>Ascomycota</taxon>
        <taxon>Pezizomycotina</taxon>
        <taxon>Eurotiomycetes</taxon>
        <taxon>Eurotiomycetidae</taxon>
        <taxon>Eurotiales</taxon>
        <taxon>Aspergillaceae</taxon>
        <taxon>Aspergillus</taxon>
        <taxon>Aspergillus subgen. Nidulantes</taxon>
    </lineage>
</organism>
<feature type="compositionally biased region" description="Acidic residues" evidence="2">
    <location>
        <begin position="55"/>
        <end position="79"/>
    </location>
</feature>
<keyword evidence="4" id="KW-1185">Reference proteome</keyword>
<feature type="region of interest" description="Disordered" evidence="2">
    <location>
        <begin position="1"/>
        <end position="180"/>
    </location>
</feature>
<gene>
    <name evidence="3" type="ORF">DSM5745_00744</name>
</gene>
<dbReference type="RefSeq" id="XP_026608605.1">
    <property type="nucleotide sequence ID" value="XM_026742760.1"/>
</dbReference>
<protein>
    <submittedName>
        <fullName evidence="3">Uncharacterized protein</fullName>
    </submittedName>
</protein>
<evidence type="ECO:0000256" key="2">
    <source>
        <dbReference type="SAM" id="MobiDB-lite"/>
    </source>
</evidence>
<evidence type="ECO:0000313" key="3">
    <source>
        <dbReference type="EMBL" id="RDW93422.1"/>
    </source>
</evidence>
<dbReference type="EMBL" id="PVWQ01000001">
    <property type="protein sequence ID" value="RDW93422.1"/>
    <property type="molecule type" value="Genomic_DNA"/>
</dbReference>
<feature type="coiled-coil region" evidence="1">
    <location>
        <begin position="191"/>
        <end position="225"/>
    </location>
</feature>